<dbReference type="SUPFAM" id="SSF52047">
    <property type="entry name" value="RNI-like"/>
    <property type="match status" value="1"/>
</dbReference>
<sequence>MMLHIQPCCLGDLADELLALVLGFLSEVEPVHLLRLRGVDRRWRELLGRRDVLEAFGPSEDKKVFFRDVPSCNVYAWARLFGPFVRRLEFEEHRGDLSIHPLTAHPVTFADIARLLQLMPALESLRIIDFCMHIFQDCSLGPSLPPLPRLRRLSLRSCYSLPKHDAVAFLRACPSLAEVDLWGSQVQEGGVRPSRIPMPRPPEVLGIRGICGLVAACSPLRRLNLGGGEELNGSRELIAAFRAQPALEALTLANVDSFNDDVLRAMLALLPGLRRFELVYSVHGCDRATLLQFVRAMPMLDTLLVVRGAEHEDPEDFPRALHAHTAEVGLIREILRARGGDLVEN</sequence>
<dbReference type="AlphaFoldDB" id="A0A7S3U1V5"/>
<name>A0A7S3U1V5_EMIHU</name>
<protein>
    <recommendedName>
        <fullName evidence="2">F-box domain-containing protein</fullName>
    </recommendedName>
</protein>
<reference evidence="1" key="1">
    <citation type="submission" date="2021-01" db="EMBL/GenBank/DDBJ databases">
        <authorList>
            <person name="Corre E."/>
            <person name="Pelletier E."/>
            <person name="Niang G."/>
            <person name="Scheremetjew M."/>
            <person name="Finn R."/>
            <person name="Kale V."/>
            <person name="Holt S."/>
            <person name="Cochrane G."/>
            <person name="Meng A."/>
            <person name="Brown T."/>
            <person name="Cohen L."/>
        </authorList>
    </citation>
    <scope>NUCLEOTIDE SEQUENCE</scope>
    <source>
        <strain evidence="1">379</strain>
    </source>
</reference>
<dbReference type="InterPro" id="IPR036047">
    <property type="entry name" value="F-box-like_dom_sf"/>
</dbReference>
<organism evidence="1">
    <name type="scientific">Emiliania huxleyi</name>
    <name type="common">Coccolithophore</name>
    <name type="synonym">Pontosphaera huxleyi</name>
    <dbReference type="NCBI Taxonomy" id="2903"/>
    <lineage>
        <taxon>Eukaryota</taxon>
        <taxon>Haptista</taxon>
        <taxon>Haptophyta</taxon>
        <taxon>Prymnesiophyceae</taxon>
        <taxon>Isochrysidales</taxon>
        <taxon>Noelaerhabdaceae</taxon>
        <taxon>Emiliania</taxon>
    </lineage>
</organism>
<dbReference type="Gene3D" id="3.80.10.10">
    <property type="entry name" value="Ribonuclease Inhibitor"/>
    <property type="match status" value="1"/>
</dbReference>
<dbReference type="EMBL" id="HBIR01060422">
    <property type="protein sequence ID" value="CAE0598929.1"/>
    <property type="molecule type" value="Transcribed_RNA"/>
</dbReference>
<accession>A0A7S3U1V5</accession>
<evidence type="ECO:0008006" key="2">
    <source>
        <dbReference type="Google" id="ProtNLM"/>
    </source>
</evidence>
<evidence type="ECO:0000313" key="1">
    <source>
        <dbReference type="EMBL" id="CAE0598929.1"/>
    </source>
</evidence>
<dbReference type="InterPro" id="IPR032675">
    <property type="entry name" value="LRR_dom_sf"/>
</dbReference>
<gene>
    <name evidence="1" type="ORF">EHUX00137_LOCUS46971</name>
</gene>
<proteinExistence type="predicted"/>
<dbReference type="SUPFAM" id="SSF81383">
    <property type="entry name" value="F-box domain"/>
    <property type="match status" value="1"/>
</dbReference>